<name>A0A9W9DDQ7_9AGAR</name>
<comment type="caution">
    <text evidence="1">The sequence shown here is derived from an EMBL/GenBank/DDBJ whole genome shotgun (WGS) entry which is preliminary data.</text>
</comment>
<dbReference type="Proteomes" id="UP001150238">
    <property type="component" value="Unassembled WGS sequence"/>
</dbReference>
<proteinExistence type="predicted"/>
<reference evidence="1" key="1">
    <citation type="submission" date="2022-08" db="EMBL/GenBank/DDBJ databases">
        <authorList>
            <consortium name="DOE Joint Genome Institute"/>
            <person name="Min B."/>
            <person name="Riley R."/>
            <person name="Sierra-Patev S."/>
            <person name="Naranjo-Ortiz M."/>
            <person name="Looney B."/>
            <person name="Konkel Z."/>
            <person name="Slot J.C."/>
            <person name="Sakamoto Y."/>
            <person name="Steenwyk J.L."/>
            <person name="Rokas A."/>
            <person name="Carro J."/>
            <person name="Camarero S."/>
            <person name="Ferreira P."/>
            <person name="Molpeceres G."/>
            <person name="Ruiz-Duenas F.J."/>
            <person name="Serrano A."/>
            <person name="Henrissat B."/>
            <person name="Drula E."/>
            <person name="Hughes K.W."/>
            <person name="Mata J.L."/>
            <person name="Ishikawa N.K."/>
            <person name="Vargas-Isla R."/>
            <person name="Ushijima S."/>
            <person name="Smith C.A."/>
            <person name="Ahrendt S."/>
            <person name="Andreopoulos W."/>
            <person name="He G."/>
            <person name="Labutti K."/>
            <person name="Lipzen A."/>
            <person name="Ng V."/>
            <person name="Sandor L."/>
            <person name="Barry K."/>
            <person name="Martinez A.T."/>
            <person name="Xiao Y."/>
            <person name="Gibbons J.G."/>
            <person name="Terashima K."/>
            <person name="Hibbett D.S."/>
            <person name="Grigoriev I.V."/>
        </authorList>
    </citation>
    <scope>NUCLEOTIDE SEQUENCE</scope>
    <source>
        <strain evidence="1">Sp2 HRB7682 ss15</strain>
    </source>
</reference>
<protein>
    <recommendedName>
        <fullName evidence="3">BTB domain-containing protein</fullName>
    </recommendedName>
</protein>
<organism evidence="1 2">
    <name type="scientific">Lentinula lateritia</name>
    <dbReference type="NCBI Taxonomy" id="40482"/>
    <lineage>
        <taxon>Eukaryota</taxon>
        <taxon>Fungi</taxon>
        <taxon>Dikarya</taxon>
        <taxon>Basidiomycota</taxon>
        <taxon>Agaricomycotina</taxon>
        <taxon>Agaricomycetes</taxon>
        <taxon>Agaricomycetidae</taxon>
        <taxon>Agaricales</taxon>
        <taxon>Marasmiineae</taxon>
        <taxon>Omphalotaceae</taxon>
        <taxon>Lentinula</taxon>
    </lineage>
</organism>
<sequence length="368" mass="41878">MTQSKTRFIIFNKNTIFEPDFSEERRPKKRARVEDEESDGLSGLFRDSQYYDSRSSDACVILADDTLFRVKIKTLSKVSLRLHVLVDGTENSGDYNPVRLDAEPDEFRALLWAIHASPDELNQPIADISGLKKFCSLANFSRAFKCISQEPFALTTIHDSLDHPFFDTCASPTLHLVAETAVRCEAPILLDAIVSRWIKRIQRHEAPCVPAIITAHDLHIPRLSGAACYAHLQEVAEHSTTVSEGATHFHMDPKLDMAQRMRLFAGHWSLVNFWEQFRRHPLKFVSCDHVECLRIWERRWSVALGGRKILCAGQVDVLGLMRTMRELLAADKDLDSMKSKCKEKALESMSDVWKQLNATLGDHFTDPV</sequence>
<evidence type="ECO:0000313" key="1">
    <source>
        <dbReference type="EMBL" id="KAJ4464299.1"/>
    </source>
</evidence>
<dbReference type="AlphaFoldDB" id="A0A9W9DDQ7"/>
<reference evidence="1" key="2">
    <citation type="journal article" date="2023" name="Proc. Natl. Acad. Sci. U.S.A.">
        <title>A global phylogenomic analysis of the shiitake genus Lentinula.</title>
        <authorList>
            <person name="Sierra-Patev S."/>
            <person name="Min B."/>
            <person name="Naranjo-Ortiz M."/>
            <person name="Looney B."/>
            <person name="Konkel Z."/>
            <person name="Slot J.C."/>
            <person name="Sakamoto Y."/>
            <person name="Steenwyk J.L."/>
            <person name="Rokas A."/>
            <person name="Carro J."/>
            <person name="Camarero S."/>
            <person name="Ferreira P."/>
            <person name="Molpeceres G."/>
            <person name="Ruiz-Duenas F.J."/>
            <person name="Serrano A."/>
            <person name="Henrissat B."/>
            <person name="Drula E."/>
            <person name="Hughes K.W."/>
            <person name="Mata J.L."/>
            <person name="Ishikawa N.K."/>
            <person name="Vargas-Isla R."/>
            <person name="Ushijima S."/>
            <person name="Smith C.A."/>
            <person name="Donoghue J."/>
            <person name="Ahrendt S."/>
            <person name="Andreopoulos W."/>
            <person name="He G."/>
            <person name="LaButti K."/>
            <person name="Lipzen A."/>
            <person name="Ng V."/>
            <person name="Riley R."/>
            <person name="Sandor L."/>
            <person name="Barry K."/>
            <person name="Martinez A.T."/>
            <person name="Xiao Y."/>
            <person name="Gibbons J.G."/>
            <person name="Terashima K."/>
            <person name="Grigoriev I.V."/>
            <person name="Hibbett D."/>
        </authorList>
    </citation>
    <scope>NUCLEOTIDE SEQUENCE</scope>
    <source>
        <strain evidence="1">Sp2 HRB7682 ss15</strain>
    </source>
</reference>
<accession>A0A9W9DDQ7</accession>
<evidence type="ECO:0000313" key="2">
    <source>
        <dbReference type="Proteomes" id="UP001150238"/>
    </source>
</evidence>
<gene>
    <name evidence="1" type="ORF">C8J55DRAFT_285303</name>
</gene>
<evidence type="ECO:0008006" key="3">
    <source>
        <dbReference type="Google" id="ProtNLM"/>
    </source>
</evidence>
<dbReference type="EMBL" id="JANVFS010000060">
    <property type="protein sequence ID" value="KAJ4464299.1"/>
    <property type="molecule type" value="Genomic_DNA"/>
</dbReference>